<evidence type="ECO:0000256" key="2">
    <source>
        <dbReference type="SAM" id="Phobius"/>
    </source>
</evidence>
<dbReference type="STRING" id="395961.Cyan7425_1507"/>
<dbReference type="InterPro" id="IPR003675">
    <property type="entry name" value="Rce1/LyrA-like_dom"/>
</dbReference>
<evidence type="ECO:0000256" key="1">
    <source>
        <dbReference type="SAM" id="MobiDB-lite"/>
    </source>
</evidence>
<reference evidence="4" key="1">
    <citation type="submission" date="2009-01" db="EMBL/GenBank/DDBJ databases">
        <title>Complete sequence of chromosome Cyanothece sp. PCC 7425.</title>
        <authorList>
            <consortium name="US DOE Joint Genome Institute"/>
            <person name="Lucas S."/>
            <person name="Copeland A."/>
            <person name="Lapidus A."/>
            <person name="Glavina del Rio T."/>
            <person name="Dalin E."/>
            <person name="Tice H."/>
            <person name="Bruce D."/>
            <person name="Goodwin L."/>
            <person name="Pitluck S."/>
            <person name="Sims D."/>
            <person name="Meineke L."/>
            <person name="Brettin T."/>
            <person name="Detter J.C."/>
            <person name="Han C."/>
            <person name="Larimer F."/>
            <person name="Land M."/>
            <person name="Hauser L."/>
            <person name="Kyrpides N."/>
            <person name="Ovchinnikova G."/>
            <person name="Liberton M."/>
            <person name="Stoeckel J."/>
            <person name="Banerjee A."/>
            <person name="Singh A."/>
            <person name="Page L."/>
            <person name="Sato H."/>
            <person name="Zhao L."/>
            <person name="Sherman L."/>
            <person name="Pakrasi H."/>
            <person name="Richardson P."/>
        </authorList>
    </citation>
    <scope>NUCLEOTIDE SEQUENCE</scope>
    <source>
        <strain evidence="4">PCC 7425</strain>
    </source>
</reference>
<dbReference type="OrthoDB" id="9782250at2"/>
<dbReference type="AlphaFoldDB" id="B8HPL6"/>
<feature type="region of interest" description="Disordered" evidence="1">
    <location>
        <begin position="92"/>
        <end position="128"/>
    </location>
</feature>
<keyword evidence="2" id="KW-1133">Transmembrane helix</keyword>
<dbReference type="PANTHER" id="PTHR43592:SF15">
    <property type="entry name" value="CAAX AMINO TERMINAL PROTEASE FAMILY PROTEIN"/>
    <property type="match status" value="1"/>
</dbReference>
<dbReference type="KEGG" id="cyn:Cyan7425_1507"/>
<feature type="transmembrane region" description="Helical" evidence="2">
    <location>
        <begin position="512"/>
        <end position="533"/>
    </location>
</feature>
<gene>
    <name evidence="4" type="ordered locus">Cyan7425_1507</name>
</gene>
<evidence type="ECO:0000313" key="4">
    <source>
        <dbReference type="EMBL" id="ACL43877.1"/>
    </source>
</evidence>
<sequence length="538" mass="59376">MTLKRLLLTGLTLLVTLLITLELLSSLAKPQVQSQLELYQTNLLLQASEWQGLKTEGSNPPVSQALLGDMSLQSAIEQYEQARASLKTTLQELPSPLSPSRLPPDLAESPAGMESNPSLSQVQPEPPANRVRANLEQQLDRLDLRLGLLYVKSNQVEPGLQLWQQLSKSPRREPQSAAIATTAAVLNGLWSTPPQLLPQATEMQLQQVLTGWFRYQALSQLYQLQQRQSALLTLEAEEQQQAELAFARLALLGGLPALGCLLGIGVLLFWAGRSLLRRRHRKPSGLETATDNPGESGLLQPTLSVPWDGEMIWQVMVLWFTAFFLVSFIVVPIISRGLNLNPATLTGRSQALLALFDYSLLMVTGLSILFVSLRRFEPLRWFPLRLRGGWFWWGLGGYFAALPLVILVSLLGQQVLREQGGGNPLLEIILQSQDNLTVMILFGMVAGLAPLFEETLFRGFFLTSLTRYLPAWGAIALSGVVFAIAHLSLAEILPLTVLGMMLGYVYLRSRNLLASMLLHSLWNSGSFLGLLLLSSGSQ</sequence>
<feature type="domain" description="CAAX prenyl protease 2/Lysostaphin resistance protein A-like" evidence="3">
    <location>
        <begin position="438"/>
        <end position="524"/>
    </location>
</feature>
<dbReference type="GO" id="GO:0080120">
    <property type="term" value="P:CAAX-box protein maturation"/>
    <property type="evidence" value="ECO:0007669"/>
    <property type="project" value="UniProtKB-ARBA"/>
</dbReference>
<keyword evidence="2" id="KW-0472">Membrane</keyword>
<feature type="transmembrane region" description="Helical" evidence="2">
    <location>
        <begin position="311"/>
        <end position="331"/>
    </location>
</feature>
<evidence type="ECO:0000259" key="3">
    <source>
        <dbReference type="Pfam" id="PF02517"/>
    </source>
</evidence>
<name>B8HPL6_CYAP4</name>
<proteinExistence type="predicted"/>
<dbReference type="HOGENOM" id="CLU_043242_0_0_3"/>
<dbReference type="eggNOG" id="COG1266">
    <property type="taxonomic scope" value="Bacteria"/>
</dbReference>
<dbReference type="Pfam" id="PF02517">
    <property type="entry name" value="Rce1-like"/>
    <property type="match status" value="1"/>
</dbReference>
<accession>B8HPL6</accession>
<feature type="transmembrane region" description="Helical" evidence="2">
    <location>
        <begin position="249"/>
        <end position="272"/>
    </location>
</feature>
<feature type="compositionally biased region" description="Low complexity" evidence="1">
    <location>
        <begin position="93"/>
        <end position="104"/>
    </location>
</feature>
<dbReference type="EMBL" id="CP001344">
    <property type="protein sequence ID" value="ACL43877.1"/>
    <property type="molecule type" value="Genomic_DNA"/>
</dbReference>
<protein>
    <submittedName>
        <fullName evidence="4">Abortive infection protein</fullName>
    </submittedName>
</protein>
<dbReference type="PANTHER" id="PTHR43592">
    <property type="entry name" value="CAAX AMINO TERMINAL PROTEASE"/>
    <property type="match status" value="1"/>
</dbReference>
<organism evidence="4">
    <name type="scientific">Cyanothece sp. (strain PCC 7425 / ATCC 29141)</name>
    <dbReference type="NCBI Taxonomy" id="395961"/>
    <lineage>
        <taxon>Bacteria</taxon>
        <taxon>Bacillati</taxon>
        <taxon>Cyanobacteriota</taxon>
        <taxon>Cyanophyceae</taxon>
        <taxon>Gomontiellales</taxon>
        <taxon>Cyanothecaceae</taxon>
        <taxon>Cyanothece</taxon>
    </lineage>
</organism>
<feature type="transmembrane region" description="Helical" evidence="2">
    <location>
        <begin position="436"/>
        <end position="457"/>
    </location>
</feature>
<feature type="transmembrane region" description="Helical" evidence="2">
    <location>
        <begin position="391"/>
        <end position="416"/>
    </location>
</feature>
<dbReference type="GO" id="GO:0004175">
    <property type="term" value="F:endopeptidase activity"/>
    <property type="evidence" value="ECO:0007669"/>
    <property type="project" value="UniProtKB-ARBA"/>
</dbReference>
<keyword evidence="2" id="KW-0812">Transmembrane</keyword>
<feature type="transmembrane region" description="Helical" evidence="2">
    <location>
        <begin position="351"/>
        <end position="371"/>
    </location>
</feature>
<feature type="transmembrane region" description="Helical" evidence="2">
    <location>
        <begin position="469"/>
        <end position="492"/>
    </location>
</feature>